<dbReference type="WBParaSite" id="Hba_11986">
    <property type="protein sequence ID" value="Hba_11986"/>
    <property type="gene ID" value="Hba_11986"/>
</dbReference>
<organism evidence="2 3">
    <name type="scientific">Heterorhabditis bacteriophora</name>
    <name type="common">Entomopathogenic nematode worm</name>
    <dbReference type="NCBI Taxonomy" id="37862"/>
    <lineage>
        <taxon>Eukaryota</taxon>
        <taxon>Metazoa</taxon>
        <taxon>Ecdysozoa</taxon>
        <taxon>Nematoda</taxon>
        <taxon>Chromadorea</taxon>
        <taxon>Rhabditida</taxon>
        <taxon>Rhabditina</taxon>
        <taxon>Rhabditomorpha</taxon>
        <taxon>Strongyloidea</taxon>
        <taxon>Heterorhabditidae</taxon>
        <taxon>Heterorhabditis</taxon>
    </lineage>
</organism>
<dbReference type="PANTHER" id="PTHR10336">
    <property type="entry name" value="PHOSPHOINOSITIDE-SPECIFIC PHOSPHOLIPASE C FAMILY PROTEIN"/>
    <property type="match status" value="1"/>
</dbReference>
<dbReference type="Pfam" id="PF00388">
    <property type="entry name" value="PI-PLC-X"/>
    <property type="match status" value="1"/>
</dbReference>
<evidence type="ECO:0000259" key="1">
    <source>
        <dbReference type="PROSITE" id="PS50008"/>
    </source>
</evidence>
<name>A0A1I7X3B0_HETBA</name>
<dbReference type="SUPFAM" id="SSF51695">
    <property type="entry name" value="PLC-like phosphodiesterases"/>
    <property type="match status" value="1"/>
</dbReference>
<keyword evidence="2" id="KW-1185">Reference proteome</keyword>
<reference evidence="3" key="1">
    <citation type="submission" date="2016-11" db="UniProtKB">
        <authorList>
            <consortium name="WormBaseParasite"/>
        </authorList>
    </citation>
    <scope>IDENTIFICATION</scope>
</reference>
<dbReference type="GO" id="GO:0004435">
    <property type="term" value="F:phosphatidylinositol-4,5-bisphosphate phospholipase C activity"/>
    <property type="evidence" value="ECO:0007669"/>
    <property type="project" value="InterPro"/>
</dbReference>
<protein>
    <submittedName>
        <fullName evidence="3">PI-PLC Y-box domain-containing protein</fullName>
    </submittedName>
</protein>
<dbReference type="GO" id="GO:0048015">
    <property type="term" value="P:phosphatidylinositol-mediated signaling"/>
    <property type="evidence" value="ECO:0007669"/>
    <property type="project" value="TreeGrafter"/>
</dbReference>
<dbReference type="AlphaFoldDB" id="A0A1I7X3B0"/>
<dbReference type="InterPro" id="IPR017946">
    <property type="entry name" value="PLC-like_Pdiesterase_TIM-brl"/>
</dbReference>
<dbReference type="PROSITE" id="PS50008">
    <property type="entry name" value="PIPLC_Y_DOMAIN"/>
    <property type="match status" value="1"/>
</dbReference>
<feature type="domain" description="PI-PLC Y-box" evidence="1">
    <location>
        <begin position="282"/>
        <end position="307"/>
    </location>
</feature>
<dbReference type="Proteomes" id="UP000095283">
    <property type="component" value="Unplaced"/>
</dbReference>
<evidence type="ECO:0000313" key="2">
    <source>
        <dbReference type="Proteomes" id="UP000095283"/>
    </source>
</evidence>
<sequence length="308" mass="34889">MNEIPLKPHLKSAVALDSSASTGISANPKVPSLINSPRAEEFPSQNSNCSADKWSFLSHSIEQINYLTTVVLGSNRLTWLKEFKKHHTLHIPPDTQKDVLASMLLAVRGLPLNVCIYDCFLLALSGKQRDAWIKLAANAVSGEFMRYSFSDHPNLLHLVQSSQHIDLHASVPLLVVGTRREYSVEYAVLEVCEAINEVAFKTSEYPVLLSIENHLKQNQQKKMVEIFLEVFKDKLLKELDLADTSDRDQHLQPLREEQTSQDLSEIVNYLEADKPPQNWDFALNFQTNCQEMLMNHAMFEKNGHCGYG</sequence>
<evidence type="ECO:0000313" key="3">
    <source>
        <dbReference type="WBParaSite" id="Hba_11986"/>
    </source>
</evidence>
<dbReference type="InterPro" id="IPR001192">
    <property type="entry name" value="PI-PLC_fam"/>
</dbReference>
<dbReference type="PANTHER" id="PTHR10336:SF193">
    <property type="entry name" value="PHOSPHOINOSITIDE PHOSPHOLIPASE C"/>
    <property type="match status" value="1"/>
</dbReference>
<dbReference type="InterPro" id="IPR001711">
    <property type="entry name" value="PLipase_C_Pinositol-sp_Y"/>
</dbReference>
<dbReference type="InterPro" id="IPR000909">
    <property type="entry name" value="PLipase_C_PInositol-sp_X_dom"/>
</dbReference>
<dbReference type="GO" id="GO:0051209">
    <property type="term" value="P:release of sequestered calcium ion into cytosol"/>
    <property type="evidence" value="ECO:0007669"/>
    <property type="project" value="TreeGrafter"/>
</dbReference>
<accession>A0A1I7X3B0</accession>
<dbReference type="Gene3D" id="3.20.20.190">
    <property type="entry name" value="Phosphatidylinositol (PI) phosphodiesterase"/>
    <property type="match status" value="2"/>
</dbReference>
<dbReference type="GO" id="GO:0046488">
    <property type="term" value="P:phosphatidylinositol metabolic process"/>
    <property type="evidence" value="ECO:0007669"/>
    <property type="project" value="TreeGrafter"/>
</dbReference>
<dbReference type="PROSITE" id="PS50007">
    <property type="entry name" value="PIPLC_X_DOMAIN"/>
    <property type="match status" value="1"/>
</dbReference>
<proteinExistence type="predicted"/>